<organism evidence="6 7">
    <name type="scientific">Seohaeicola zhoushanensis</name>
    <dbReference type="NCBI Taxonomy" id="1569283"/>
    <lineage>
        <taxon>Bacteria</taxon>
        <taxon>Pseudomonadati</taxon>
        <taxon>Pseudomonadota</taxon>
        <taxon>Alphaproteobacteria</taxon>
        <taxon>Rhodobacterales</taxon>
        <taxon>Roseobacteraceae</taxon>
        <taxon>Seohaeicola</taxon>
    </lineage>
</organism>
<dbReference type="GO" id="GO:0015562">
    <property type="term" value="F:efflux transmembrane transporter activity"/>
    <property type="evidence" value="ECO:0007669"/>
    <property type="project" value="TreeGrafter"/>
</dbReference>
<dbReference type="Gene3D" id="2.40.420.20">
    <property type="match status" value="1"/>
</dbReference>
<evidence type="ECO:0000259" key="5">
    <source>
        <dbReference type="Pfam" id="PF25917"/>
    </source>
</evidence>
<feature type="domain" description="Multidrug resistance protein MdtA-like alpha-helical hairpin" evidence="4">
    <location>
        <begin position="86"/>
        <end position="143"/>
    </location>
</feature>
<dbReference type="InterPro" id="IPR006143">
    <property type="entry name" value="RND_pump_MFP"/>
</dbReference>
<comment type="similarity">
    <text evidence="1">Belongs to the membrane fusion protein (MFP) (TC 8.A.1) family.</text>
</comment>
<dbReference type="Proteomes" id="UP000626220">
    <property type="component" value="Unassembled WGS sequence"/>
</dbReference>
<dbReference type="Pfam" id="PF25917">
    <property type="entry name" value="BSH_RND"/>
    <property type="match status" value="1"/>
</dbReference>
<dbReference type="Gene3D" id="2.40.50.100">
    <property type="match status" value="1"/>
</dbReference>
<dbReference type="InterPro" id="IPR058625">
    <property type="entry name" value="MdtA-like_BSH"/>
</dbReference>
<evidence type="ECO:0000256" key="3">
    <source>
        <dbReference type="SAM" id="SignalP"/>
    </source>
</evidence>
<dbReference type="PANTHER" id="PTHR30469:SF15">
    <property type="entry name" value="HLYD FAMILY OF SECRETION PROTEINS"/>
    <property type="match status" value="1"/>
</dbReference>
<dbReference type="GO" id="GO:1990281">
    <property type="term" value="C:efflux pump complex"/>
    <property type="evidence" value="ECO:0007669"/>
    <property type="project" value="TreeGrafter"/>
</dbReference>
<evidence type="ECO:0000256" key="2">
    <source>
        <dbReference type="SAM" id="Coils"/>
    </source>
</evidence>
<name>A0A8J3GUP0_9RHOB</name>
<dbReference type="AlphaFoldDB" id="A0A8J3GUP0"/>
<dbReference type="SUPFAM" id="SSF111369">
    <property type="entry name" value="HlyD-like secretion proteins"/>
    <property type="match status" value="1"/>
</dbReference>
<evidence type="ECO:0000313" key="7">
    <source>
        <dbReference type="Proteomes" id="UP000626220"/>
    </source>
</evidence>
<dbReference type="RefSeq" id="WP_189678599.1">
    <property type="nucleotide sequence ID" value="NZ_BNCJ01000001.1"/>
</dbReference>
<keyword evidence="3" id="KW-0732">Signal</keyword>
<evidence type="ECO:0000259" key="4">
    <source>
        <dbReference type="Pfam" id="PF25876"/>
    </source>
</evidence>
<dbReference type="Pfam" id="PF25876">
    <property type="entry name" value="HH_MFP_RND"/>
    <property type="match status" value="1"/>
</dbReference>
<reference evidence="6" key="1">
    <citation type="journal article" date="2014" name="Int. J. Syst. Evol. Microbiol.">
        <title>Complete genome sequence of Corynebacterium casei LMG S-19264T (=DSM 44701T), isolated from a smear-ripened cheese.</title>
        <authorList>
            <consortium name="US DOE Joint Genome Institute (JGI-PGF)"/>
            <person name="Walter F."/>
            <person name="Albersmeier A."/>
            <person name="Kalinowski J."/>
            <person name="Ruckert C."/>
        </authorList>
    </citation>
    <scope>NUCLEOTIDE SEQUENCE</scope>
    <source>
        <strain evidence="6">KCTC 42650</strain>
    </source>
</reference>
<feature type="signal peptide" evidence="3">
    <location>
        <begin position="1"/>
        <end position="20"/>
    </location>
</feature>
<protein>
    <submittedName>
        <fullName evidence="6">Membrane protein</fullName>
    </submittedName>
</protein>
<dbReference type="PANTHER" id="PTHR30469">
    <property type="entry name" value="MULTIDRUG RESISTANCE PROTEIN MDTA"/>
    <property type="match status" value="1"/>
</dbReference>
<evidence type="ECO:0000313" key="6">
    <source>
        <dbReference type="EMBL" id="GHF37365.1"/>
    </source>
</evidence>
<feature type="domain" description="Multidrug resistance protein MdtA-like barrel-sandwich hybrid" evidence="5">
    <location>
        <begin position="50"/>
        <end position="181"/>
    </location>
</feature>
<dbReference type="InterPro" id="IPR058624">
    <property type="entry name" value="MdtA-like_HH"/>
</dbReference>
<comment type="caution">
    <text evidence="6">The sequence shown here is derived from an EMBL/GenBank/DDBJ whole genome shotgun (WGS) entry which is preliminary data.</text>
</comment>
<gene>
    <name evidence="6" type="ORF">GCM10017056_06580</name>
</gene>
<feature type="coiled-coil region" evidence="2">
    <location>
        <begin position="79"/>
        <end position="151"/>
    </location>
</feature>
<keyword evidence="2" id="KW-0175">Coiled coil</keyword>
<dbReference type="NCBIfam" id="TIGR01730">
    <property type="entry name" value="RND_mfp"/>
    <property type="match status" value="1"/>
</dbReference>
<reference evidence="6" key="2">
    <citation type="submission" date="2020-09" db="EMBL/GenBank/DDBJ databases">
        <authorList>
            <person name="Sun Q."/>
            <person name="Kim S."/>
        </authorList>
    </citation>
    <scope>NUCLEOTIDE SEQUENCE</scope>
    <source>
        <strain evidence="6">KCTC 42650</strain>
    </source>
</reference>
<accession>A0A8J3GUP0</accession>
<evidence type="ECO:0000256" key="1">
    <source>
        <dbReference type="ARBA" id="ARBA00009477"/>
    </source>
</evidence>
<dbReference type="Gene3D" id="1.10.287.470">
    <property type="entry name" value="Helix hairpin bin"/>
    <property type="match status" value="1"/>
</dbReference>
<feature type="chain" id="PRO_5035194316" evidence="3">
    <location>
        <begin position="21"/>
        <end position="325"/>
    </location>
</feature>
<keyword evidence="7" id="KW-1185">Reference proteome</keyword>
<dbReference type="EMBL" id="BNCJ01000001">
    <property type="protein sequence ID" value="GHF37365.1"/>
    <property type="molecule type" value="Genomic_DNA"/>
</dbReference>
<sequence>MLRLAAIALTVLLAAPPLLAQDLGQVQRVSLTSWKSVFGRIEARDRIPARARLGGTLVEISVAEGSKVTAGQTIGVITDEKLNLQLDAVDAQIRALESQLENARTELKRGESLVDRGVTTAQRLDQLRTDVQVLEGQVDAAKAERDVLVQREAEGTVVAPIAGTVLDVPVTSGSVVMAGEVVAQIGGGGFFLRLAIPERHATALEEGAEIRVSEGADERKGTLAKVYPLIENGRVIADVEVEGLPTDFVDARVPVRLPVGTIEALVVPQSAVQSRMGLDFVTVAGPGGAPRERAVVIGRPVEVDGVKMVEILSGLTEGETLVRHE</sequence>
<proteinExistence type="inferred from homology"/>